<dbReference type="GO" id="GO:0004180">
    <property type="term" value="F:carboxypeptidase activity"/>
    <property type="evidence" value="ECO:0007669"/>
    <property type="project" value="UniProtKB-KW"/>
</dbReference>
<feature type="domain" description="Penicillin-binding C-terminal" evidence="16">
    <location>
        <begin position="710"/>
        <end position="795"/>
    </location>
</feature>
<keyword evidence="9" id="KW-0511">Multifunctional enzyme</keyword>
<dbReference type="Gene3D" id="3.40.710.10">
    <property type="entry name" value="DD-peptidase/beta-lactamase superfamily"/>
    <property type="match status" value="1"/>
</dbReference>
<keyword evidence="5" id="KW-0645">Protease</keyword>
<dbReference type="GO" id="GO:0030288">
    <property type="term" value="C:outer membrane-bounded periplasmic space"/>
    <property type="evidence" value="ECO:0007669"/>
    <property type="project" value="TreeGrafter"/>
</dbReference>
<keyword evidence="7" id="KW-0808">Transferase</keyword>
<feature type="domain" description="Penicillin-binding protein transpeptidase" evidence="14">
    <location>
        <begin position="335"/>
        <end position="552"/>
    </location>
</feature>
<evidence type="ECO:0000256" key="9">
    <source>
        <dbReference type="ARBA" id="ARBA00023268"/>
    </source>
</evidence>
<comment type="similarity">
    <text evidence="2">In the C-terminal section; belongs to the transpeptidase family.</text>
</comment>
<dbReference type="GO" id="GO:0009252">
    <property type="term" value="P:peptidoglycan biosynthetic process"/>
    <property type="evidence" value="ECO:0007669"/>
    <property type="project" value="UniProtKB-UniPathway"/>
</dbReference>
<comment type="catalytic activity">
    <reaction evidence="11">
        <text>[GlcNAc-(1-&gt;4)-Mur2Ac(oyl-L-Ala-gamma-D-Glu-L-Lys-D-Ala-D-Ala)](n)-di-trans,octa-cis-undecaprenyl diphosphate + beta-D-GlcNAc-(1-&gt;4)-Mur2Ac(oyl-L-Ala-gamma-D-Glu-L-Lys-D-Ala-D-Ala)-di-trans,octa-cis-undecaprenyl diphosphate = [GlcNAc-(1-&gt;4)-Mur2Ac(oyl-L-Ala-gamma-D-Glu-L-Lys-D-Ala-D-Ala)](n+1)-di-trans,octa-cis-undecaprenyl diphosphate + di-trans,octa-cis-undecaprenyl diphosphate + H(+)</text>
        <dbReference type="Rhea" id="RHEA:23708"/>
        <dbReference type="Rhea" id="RHEA-COMP:9602"/>
        <dbReference type="Rhea" id="RHEA-COMP:9603"/>
        <dbReference type="ChEBI" id="CHEBI:15378"/>
        <dbReference type="ChEBI" id="CHEBI:58405"/>
        <dbReference type="ChEBI" id="CHEBI:60033"/>
        <dbReference type="ChEBI" id="CHEBI:78435"/>
        <dbReference type="EC" id="2.4.99.28"/>
    </reaction>
</comment>
<comment type="caution">
    <text evidence="17">The sequence shown here is derived from an EMBL/GenBank/DDBJ whole genome shotgun (WGS) entry which is preliminary data.</text>
</comment>
<accession>A0A103PUV9</accession>
<dbReference type="GO" id="GO:0006508">
    <property type="term" value="P:proteolysis"/>
    <property type="evidence" value="ECO:0007669"/>
    <property type="project" value="UniProtKB-KW"/>
</dbReference>
<dbReference type="GO" id="GO:0008658">
    <property type="term" value="F:penicillin binding"/>
    <property type="evidence" value="ECO:0007669"/>
    <property type="project" value="InterPro"/>
</dbReference>
<feature type="domain" description="Glycosyl transferase family 51" evidence="15">
    <location>
        <begin position="70"/>
        <end position="218"/>
    </location>
</feature>
<feature type="transmembrane region" description="Helical" evidence="13">
    <location>
        <begin position="21"/>
        <end position="41"/>
    </location>
</feature>
<dbReference type="InterPro" id="IPR036950">
    <property type="entry name" value="PBP_transglycosylase"/>
</dbReference>
<keyword evidence="4" id="KW-0121">Carboxypeptidase</keyword>
<sequence length="804" mass="88924">MADGSAFRRALHRAGRWLHRWQNWIAGGLLVVAVLAGFRLWPHPSLRDWKPSSTAVFDAHGRLLRLTLAKDDRYRLWVPLERMSPQLVEAVLLHEDRWFWRHPGFNPYGLARGAWVTYVLGGNPQGGSTLTMQLARSLWRLNTRTPLGKLEQVGRALQLELFYSKRQILEAYLNDAPYGRNVEGAGTASLVYFDRQADALTLPEALALAVIPQDPARRVRGGAGQDAINRALAASRNRLYERWLARHPRDAASRPLFALPLAMRPLAALPFDAPHAVDQALAERDAWRTRVGGDDDERDDARVVTSLDLDLQRALERQVGRYVARNDTQGIRNAAAILVDTRDMGVKALVGSANFFDRAIQGQVNGTLARRSPGSTLKPFIYALGFDQGVLHPQTVLRDVPTSFGPYAPENFDGRFLGPITATDALNRSRNVPAVWVASQLRQPDLYRFLQEAGVRRLASAQHYGLALVLGGGEVTMQDLARLYAMLANGGVLRPLRLRDDEPVAPGRRLLSAEASFMTMNMLREHLRPDETSGAQPGRLPVYWKTGTSWSFRDAWTAGVFGPYVLVVWVGNFDNSSNTAFVGVDAAAPLFFQIVDALNAERALAEPARPAPARVKRVRICLASGDLPNEWCPQQGWTWFIPGTSPIRVSTVHRPVVIDDATGRPACPPYDGKRTHTEVFEFWPSDLQQVFAQAGIPRRRPPQNPDCGNAGQVDGDPPRITSPLRGSTYAMRVKDAGGTRIAFNATADASAHALYWFVNDAYVGRSAPGDALFWQPATAGSFTVRVVDDHGRSDQRPLAVGLEQ</sequence>
<comment type="pathway">
    <text evidence="1">Cell wall biogenesis; peptidoglycan biosynthesis.</text>
</comment>
<dbReference type="UniPathway" id="UPA00219"/>
<keyword evidence="13" id="KW-0812">Transmembrane</keyword>
<dbReference type="RefSeq" id="WP_059655267.1">
    <property type="nucleotide sequence ID" value="NZ_LOXJ01000033.1"/>
</dbReference>
<reference evidence="17 18" key="1">
    <citation type="submission" date="2015-11" db="EMBL/GenBank/DDBJ databases">
        <title>Expanding the genomic diversity of Burkholderia species for the development of highly accurate diagnostics.</title>
        <authorList>
            <person name="Sahl J."/>
            <person name="Keim P."/>
            <person name="Wagner D."/>
        </authorList>
    </citation>
    <scope>NUCLEOTIDE SEQUENCE [LARGE SCALE GENOMIC DNA]</scope>
    <source>
        <strain evidence="17 18">MSMB2087WGS</strain>
    </source>
</reference>
<evidence type="ECO:0000256" key="10">
    <source>
        <dbReference type="ARBA" id="ARBA00044770"/>
    </source>
</evidence>
<evidence type="ECO:0000256" key="2">
    <source>
        <dbReference type="ARBA" id="ARBA00007090"/>
    </source>
</evidence>
<evidence type="ECO:0000256" key="4">
    <source>
        <dbReference type="ARBA" id="ARBA00022645"/>
    </source>
</evidence>
<organism evidence="17 18">
    <name type="scientific">Burkholderia ubonensis</name>
    <dbReference type="NCBI Taxonomy" id="101571"/>
    <lineage>
        <taxon>Bacteria</taxon>
        <taxon>Pseudomonadati</taxon>
        <taxon>Pseudomonadota</taxon>
        <taxon>Betaproteobacteria</taxon>
        <taxon>Burkholderiales</taxon>
        <taxon>Burkholderiaceae</taxon>
        <taxon>Burkholderia</taxon>
        <taxon>Burkholderia cepacia complex</taxon>
    </lineage>
</organism>
<name>A0A103PUV9_9BURK</name>
<dbReference type="InterPro" id="IPR009647">
    <property type="entry name" value="PBP_C"/>
</dbReference>
<dbReference type="PANTHER" id="PTHR32282:SF15">
    <property type="entry name" value="PENICILLIN-BINDING PROTEIN 1C"/>
    <property type="match status" value="1"/>
</dbReference>
<proteinExistence type="inferred from homology"/>
<evidence type="ECO:0000256" key="5">
    <source>
        <dbReference type="ARBA" id="ARBA00022670"/>
    </source>
</evidence>
<evidence type="ECO:0000256" key="11">
    <source>
        <dbReference type="ARBA" id="ARBA00049902"/>
    </source>
</evidence>
<dbReference type="Pfam" id="PF00905">
    <property type="entry name" value="Transpeptidase"/>
    <property type="match status" value="1"/>
</dbReference>
<dbReference type="InterPro" id="IPR050396">
    <property type="entry name" value="Glycosyltr_51/Transpeptidase"/>
</dbReference>
<evidence type="ECO:0000256" key="7">
    <source>
        <dbReference type="ARBA" id="ARBA00022679"/>
    </source>
</evidence>
<evidence type="ECO:0000256" key="6">
    <source>
        <dbReference type="ARBA" id="ARBA00022676"/>
    </source>
</evidence>
<keyword evidence="13" id="KW-0472">Membrane</keyword>
<dbReference type="EMBL" id="LPHD01000126">
    <property type="protein sequence ID" value="KWA79053.1"/>
    <property type="molecule type" value="Genomic_DNA"/>
</dbReference>
<dbReference type="Pfam" id="PF06832">
    <property type="entry name" value="BiPBP_C"/>
    <property type="match status" value="1"/>
</dbReference>
<dbReference type="NCBIfam" id="TIGR02073">
    <property type="entry name" value="PBP_1c"/>
    <property type="match status" value="1"/>
</dbReference>
<keyword evidence="13" id="KW-1133">Transmembrane helix</keyword>
<evidence type="ECO:0000313" key="18">
    <source>
        <dbReference type="Proteomes" id="UP000060630"/>
    </source>
</evidence>
<feature type="region of interest" description="Disordered" evidence="12">
    <location>
        <begin position="698"/>
        <end position="724"/>
    </location>
</feature>
<protein>
    <recommendedName>
        <fullName evidence="10">peptidoglycan glycosyltransferase</fullName>
        <ecNumber evidence="10">2.4.99.28</ecNumber>
    </recommendedName>
</protein>
<evidence type="ECO:0000256" key="12">
    <source>
        <dbReference type="SAM" id="MobiDB-lite"/>
    </source>
</evidence>
<dbReference type="GO" id="GO:0008955">
    <property type="term" value="F:peptidoglycan glycosyltransferase activity"/>
    <property type="evidence" value="ECO:0007669"/>
    <property type="project" value="UniProtKB-EC"/>
</dbReference>
<keyword evidence="8" id="KW-0378">Hydrolase</keyword>
<evidence type="ECO:0000259" key="16">
    <source>
        <dbReference type="Pfam" id="PF06832"/>
    </source>
</evidence>
<dbReference type="EC" id="2.4.99.28" evidence="10"/>
<dbReference type="InterPro" id="IPR023346">
    <property type="entry name" value="Lysozyme-like_dom_sf"/>
</dbReference>
<gene>
    <name evidence="17" type="ORF">WL29_31890</name>
</gene>
<dbReference type="InterPro" id="IPR011815">
    <property type="entry name" value="PBP_1c"/>
</dbReference>
<comment type="similarity">
    <text evidence="3">In the N-terminal section; belongs to the glycosyltransferase 51 family.</text>
</comment>
<dbReference type="SUPFAM" id="SSF56601">
    <property type="entry name" value="beta-lactamase/transpeptidase-like"/>
    <property type="match status" value="1"/>
</dbReference>
<evidence type="ECO:0000259" key="14">
    <source>
        <dbReference type="Pfam" id="PF00905"/>
    </source>
</evidence>
<dbReference type="AlphaFoldDB" id="A0A103PUV9"/>
<dbReference type="SUPFAM" id="SSF53955">
    <property type="entry name" value="Lysozyme-like"/>
    <property type="match status" value="1"/>
</dbReference>
<evidence type="ECO:0000256" key="8">
    <source>
        <dbReference type="ARBA" id="ARBA00022801"/>
    </source>
</evidence>
<dbReference type="InterPro" id="IPR001460">
    <property type="entry name" value="PCN-bd_Tpept"/>
</dbReference>
<dbReference type="PANTHER" id="PTHR32282">
    <property type="entry name" value="BINDING PROTEIN TRANSPEPTIDASE, PUTATIVE-RELATED"/>
    <property type="match status" value="1"/>
</dbReference>
<dbReference type="InterPro" id="IPR012338">
    <property type="entry name" value="Beta-lactam/transpept-like"/>
</dbReference>
<evidence type="ECO:0000256" key="13">
    <source>
        <dbReference type="SAM" id="Phobius"/>
    </source>
</evidence>
<dbReference type="Gene3D" id="1.10.3810.10">
    <property type="entry name" value="Biosynthetic peptidoglycan transglycosylase-like"/>
    <property type="match status" value="1"/>
</dbReference>
<evidence type="ECO:0000256" key="1">
    <source>
        <dbReference type="ARBA" id="ARBA00004752"/>
    </source>
</evidence>
<dbReference type="Proteomes" id="UP000060630">
    <property type="component" value="Unassembled WGS sequence"/>
</dbReference>
<dbReference type="Pfam" id="PF00912">
    <property type="entry name" value="Transgly"/>
    <property type="match status" value="1"/>
</dbReference>
<evidence type="ECO:0000256" key="3">
    <source>
        <dbReference type="ARBA" id="ARBA00007739"/>
    </source>
</evidence>
<evidence type="ECO:0000259" key="15">
    <source>
        <dbReference type="Pfam" id="PF00912"/>
    </source>
</evidence>
<keyword evidence="6" id="KW-0328">Glycosyltransferase</keyword>
<dbReference type="InterPro" id="IPR001264">
    <property type="entry name" value="Glyco_trans_51"/>
</dbReference>
<evidence type="ECO:0000313" key="17">
    <source>
        <dbReference type="EMBL" id="KWA79053.1"/>
    </source>
</evidence>